<dbReference type="Proteomes" id="UP001165042">
    <property type="component" value="Unassembled WGS sequence"/>
</dbReference>
<keyword evidence="1" id="KW-0732">Signal</keyword>
<evidence type="ECO:0000313" key="3">
    <source>
        <dbReference type="Proteomes" id="UP001165042"/>
    </source>
</evidence>
<accession>A0A9W6QI31</accession>
<evidence type="ECO:0000313" key="2">
    <source>
        <dbReference type="EMBL" id="GLW90446.1"/>
    </source>
</evidence>
<keyword evidence="3" id="KW-1185">Reference proteome</keyword>
<reference evidence="2" key="1">
    <citation type="submission" date="2023-02" db="EMBL/GenBank/DDBJ databases">
        <title>Actinokineospora globicatena NBRC 15670.</title>
        <authorList>
            <person name="Ichikawa N."/>
            <person name="Sato H."/>
            <person name="Tonouchi N."/>
        </authorList>
    </citation>
    <scope>NUCLEOTIDE SEQUENCE</scope>
    <source>
        <strain evidence="2">NBRC 15670</strain>
    </source>
</reference>
<evidence type="ECO:0008006" key="4">
    <source>
        <dbReference type="Google" id="ProtNLM"/>
    </source>
</evidence>
<feature type="signal peptide" evidence="1">
    <location>
        <begin position="1"/>
        <end position="27"/>
    </location>
</feature>
<comment type="caution">
    <text evidence="2">The sequence shown here is derived from an EMBL/GenBank/DDBJ whole genome shotgun (WGS) entry which is preliminary data.</text>
</comment>
<sequence>MTRRARTAAALAVAALAAMLLPGTAHAIRFDRIGPFATNCDCMASKTWTEEQGTYLVVPQGGTTCPQEADGYYYHSAWLDS</sequence>
<feature type="chain" id="PRO_5040988711" description="Secreted protein" evidence="1">
    <location>
        <begin position="28"/>
        <end position="81"/>
    </location>
</feature>
<protein>
    <recommendedName>
        <fullName evidence="4">Secreted protein</fullName>
    </recommendedName>
</protein>
<organism evidence="2 3">
    <name type="scientific">Actinokineospora globicatena</name>
    <dbReference type="NCBI Taxonomy" id="103729"/>
    <lineage>
        <taxon>Bacteria</taxon>
        <taxon>Bacillati</taxon>
        <taxon>Actinomycetota</taxon>
        <taxon>Actinomycetes</taxon>
        <taxon>Pseudonocardiales</taxon>
        <taxon>Pseudonocardiaceae</taxon>
        <taxon>Actinokineospora</taxon>
    </lineage>
</organism>
<evidence type="ECO:0000256" key="1">
    <source>
        <dbReference type="SAM" id="SignalP"/>
    </source>
</evidence>
<proteinExistence type="predicted"/>
<dbReference type="AlphaFoldDB" id="A0A9W6QI31"/>
<dbReference type="EMBL" id="BSSD01000001">
    <property type="protein sequence ID" value="GLW90446.1"/>
    <property type="molecule type" value="Genomic_DNA"/>
</dbReference>
<gene>
    <name evidence="2" type="ORF">Aglo03_12620</name>
</gene>
<dbReference type="RefSeq" id="WP_285608441.1">
    <property type="nucleotide sequence ID" value="NZ_BSSD01000001.1"/>
</dbReference>
<name>A0A9W6QI31_9PSEU</name>